<feature type="compositionally biased region" description="Basic and acidic residues" evidence="1">
    <location>
        <begin position="74"/>
        <end position="87"/>
    </location>
</feature>
<gene>
    <name evidence="2" type="ORF">EVAR_35747_1</name>
</gene>
<proteinExistence type="predicted"/>
<accession>A0A4C1VFA6</accession>
<organism evidence="2 3">
    <name type="scientific">Eumeta variegata</name>
    <name type="common">Bagworm moth</name>
    <name type="synonym">Eumeta japonica</name>
    <dbReference type="NCBI Taxonomy" id="151549"/>
    <lineage>
        <taxon>Eukaryota</taxon>
        <taxon>Metazoa</taxon>
        <taxon>Ecdysozoa</taxon>
        <taxon>Arthropoda</taxon>
        <taxon>Hexapoda</taxon>
        <taxon>Insecta</taxon>
        <taxon>Pterygota</taxon>
        <taxon>Neoptera</taxon>
        <taxon>Endopterygota</taxon>
        <taxon>Lepidoptera</taxon>
        <taxon>Glossata</taxon>
        <taxon>Ditrysia</taxon>
        <taxon>Tineoidea</taxon>
        <taxon>Psychidae</taxon>
        <taxon>Oiketicinae</taxon>
        <taxon>Eumeta</taxon>
    </lineage>
</organism>
<sequence length="93" mass="10879">MEFAEDKGRERPSGVGEGRVLEPERRPLAAQTKAPPVRRRLCYPPPEAYAGLIIWNRDEYFNLKTENNTCLEDLLNKRQRNDDREMPQPRSQP</sequence>
<dbReference type="EMBL" id="BGZK01000331">
    <property type="protein sequence ID" value="GBP37313.1"/>
    <property type="molecule type" value="Genomic_DNA"/>
</dbReference>
<feature type="compositionally biased region" description="Basic and acidic residues" evidence="1">
    <location>
        <begin position="1"/>
        <end position="12"/>
    </location>
</feature>
<dbReference type="Proteomes" id="UP000299102">
    <property type="component" value="Unassembled WGS sequence"/>
</dbReference>
<feature type="region of interest" description="Disordered" evidence="1">
    <location>
        <begin position="1"/>
        <end position="35"/>
    </location>
</feature>
<dbReference type="AlphaFoldDB" id="A0A4C1VFA6"/>
<evidence type="ECO:0000313" key="2">
    <source>
        <dbReference type="EMBL" id="GBP37313.1"/>
    </source>
</evidence>
<evidence type="ECO:0000313" key="3">
    <source>
        <dbReference type="Proteomes" id="UP000299102"/>
    </source>
</evidence>
<feature type="region of interest" description="Disordered" evidence="1">
    <location>
        <begin position="74"/>
        <end position="93"/>
    </location>
</feature>
<protein>
    <submittedName>
        <fullName evidence="2">Uncharacterized protein</fullName>
    </submittedName>
</protein>
<keyword evidence="3" id="KW-1185">Reference proteome</keyword>
<name>A0A4C1VFA6_EUMVA</name>
<reference evidence="2 3" key="1">
    <citation type="journal article" date="2019" name="Commun. Biol.">
        <title>The bagworm genome reveals a unique fibroin gene that provides high tensile strength.</title>
        <authorList>
            <person name="Kono N."/>
            <person name="Nakamura H."/>
            <person name="Ohtoshi R."/>
            <person name="Tomita M."/>
            <person name="Numata K."/>
            <person name="Arakawa K."/>
        </authorList>
    </citation>
    <scope>NUCLEOTIDE SEQUENCE [LARGE SCALE GENOMIC DNA]</scope>
</reference>
<evidence type="ECO:0000256" key="1">
    <source>
        <dbReference type="SAM" id="MobiDB-lite"/>
    </source>
</evidence>
<comment type="caution">
    <text evidence="2">The sequence shown here is derived from an EMBL/GenBank/DDBJ whole genome shotgun (WGS) entry which is preliminary data.</text>
</comment>